<comment type="subcellular location">
    <subcellularLocation>
        <location evidence="2">Endoplasmic reticulum</location>
    </subcellularLocation>
    <subcellularLocation>
        <location evidence="3">Membrane</location>
    </subcellularLocation>
    <subcellularLocation>
        <location evidence="1">Mitochondrion</location>
    </subcellularLocation>
</comment>
<proteinExistence type="predicted"/>
<dbReference type="KEGG" id="val:VDBG_09225"/>
<sequence length="174" mass="19154">MGRRNEPNLRLSGAVNRNSIFKHGEHLLHELQRKRPLGRPVIFVTHSLGRILLKETLGLCSSSAYPAATEVVDNIAGKVFMGLPRHGSLVAHVGENFRKLASFALMGTNALILDSLSLKNLIWNDASTCFQRSGLSTVSVMTPLLRLQAPVHSTALQETVEWYNLSTKVLLKSS</sequence>
<keyword evidence="6" id="KW-0472">Membrane</keyword>
<evidence type="ECO:0000313" key="7">
    <source>
        <dbReference type="EMBL" id="EEY23115.1"/>
    </source>
</evidence>
<protein>
    <submittedName>
        <fullName evidence="7">Predicted protein</fullName>
    </submittedName>
</protein>
<evidence type="ECO:0000313" key="8">
    <source>
        <dbReference type="Proteomes" id="UP000008698"/>
    </source>
</evidence>
<accession>C9SWF0</accession>
<dbReference type="AlphaFoldDB" id="C9SWF0"/>
<dbReference type="OrthoDB" id="7464126at2759"/>
<keyword evidence="8" id="KW-1185">Reference proteome</keyword>
<evidence type="ECO:0000256" key="6">
    <source>
        <dbReference type="ARBA" id="ARBA00023136"/>
    </source>
</evidence>
<dbReference type="PANTHER" id="PTHR48182:SF2">
    <property type="entry name" value="PROTEIN SERAC1"/>
    <property type="match status" value="1"/>
</dbReference>
<evidence type="ECO:0000256" key="2">
    <source>
        <dbReference type="ARBA" id="ARBA00004240"/>
    </source>
</evidence>
<dbReference type="EMBL" id="DS985227">
    <property type="protein sequence ID" value="EEY23115.1"/>
    <property type="molecule type" value="Genomic_DNA"/>
</dbReference>
<evidence type="ECO:0000256" key="5">
    <source>
        <dbReference type="ARBA" id="ARBA00023128"/>
    </source>
</evidence>
<dbReference type="GO" id="GO:0016020">
    <property type="term" value="C:membrane"/>
    <property type="evidence" value="ECO:0007669"/>
    <property type="project" value="UniProtKB-SubCell"/>
</dbReference>
<evidence type="ECO:0000256" key="3">
    <source>
        <dbReference type="ARBA" id="ARBA00004370"/>
    </source>
</evidence>
<evidence type="ECO:0000256" key="4">
    <source>
        <dbReference type="ARBA" id="ARBA00022824"/>
    </source>
</evidence>
<dbReference type="HOGENOM" id="CLU_1541282_0_0_1"/>
<evidence type="ECO:0000256" key="1">
    <source>
        <dbReference type="ARBA" id="ARBA00004173"/>
    </source>
</evidence>
<dbReference type="GeneID" id="9529090"/>
<dbReference type="GO" id="GO:0005739">
    <property type="term" value="C:mitochondrion"/>
    <property type="evidence" value="ECO:0007669"/>
    <property type="project" value="UniProtKB-SubCell"/>
</dbReference>
<dbReference type="PANTHER" id="PTHR48182">
    <property type="entry name" value="PROTEIN SERAC1"/>
    <property type="match status" value="1"/>
</dbReference>
<dbReference type="eggNOG" id="ENOG502RACS">
    <property type="taxonomic scope" value="Eukaryota"/>
</dbReference>
<keyword evidence="4" id="KW-0256">Endoplasmic reticulum</keyword>
<dbReference type="InterPro" id="IPR052374">
    <property type="entry name" value="SERAC1"/>
</dbReference>
<dbReference type="GO" id="GO:0005783">
    <property type="term" value="C:endoplasmic reticulum"/>
    <property type="evidence" value="ECO:0007669"/>
    <property type="project" value="UniProtKB-SubCell"/>
</dbReference>
<keyword evidence="5" id="KW-0496">Mitochondrion</keyword>
<dbReference type="RefSeq" id="XP_003000730.1">
    <property type="nucleotide sequence ID" value="XM_003000684.1"/>
</dbReference>
<dbReference type="Proteomes" id="UP000008698">
    <property type="component" value="Unassembled WGS sequence"/>
</dbReference>
<name>C9SWF0_VERA1</name>
<gene>
    <name evidence="7" type="ORF">VDBG_09225</name>
</gene>
<organism evidence="8">
    <name type="scientific">Verticillium alfalfae (strain VaMs.102 / ATCC MYA-4576 / FGSC 10136)</name>
    <name type="common">Verticillium wilt of alfalfa</name>
    <name type="synonym">Verticillium albo-atrum</name>
    <dbReference type="NCBI Taxonomy" id="526221"/>
    <lineage>
        <taxon>Eukaryota</taxon>
        <taxon>Fungi</taxon>
        <taxon>Dikarya</taxon>
        <taxon>Ascomycota</taxon>
        <taxon>Pezizomycotina</taxon>
        <taxon>Sordariomycetes</taxon>
        <taxon>Hypocreomycetidae</taxon>
        <taxon>Glomerellales</taxon>
        <taxon>Plectosphaerellaceae</taxon>
        <taxon>Verticillium</taxon>
    </lineage>
</organism>
<reference evidence="8" key="1">
    <citation type="journal article" date="2011" name="PLoS Pathog.">
        <title>Comparative genomics yields insights into niche adaptation of plant vascular wilt pathogens.</title>
        <authorList>
            <person name="Klosterman S.J."/>
            <person name="Subbarao K.V."/>
            <person name="Kang S."/>
            <person name="Veronese P."/>
            <person name="Gold S.E."/>
            <person name="Thomma B.P.H.J."/>
            <person name="Chen Z."/>
            <person name="Henrissat B."/>
            <person name="Lee Y.-H."/>
            <person name="Park J."/>
            <person name="Garcia-Pedrajas M.D."/>
            <person name="Barbara D.J."/>
            <person name="Anchieta A."/>
            <person name="de Jonge R."/>
            <person name="Santhanam P."/>
            <person name="Maruthachalam K."/>
            <person name="Atallah Z."/>
            <person name="Amyotte S.G."/>
            <person name="Paz Z."/>
            <person name="Inderbitzin P."/>
            <person name="Hayes R.J."/>
            <person name="Heiman D.I."/>
            <person name="Young S."/>
            <person name="Zeng Q."/>
            <person name="Engels R."/>
            <person name="Galagan J."/>
            <person name="Cuomo C.A."/>
            <person name="Dobinson K.F."/>
            <person name="Ma L.-J."/>
        </authorList>
    </citation>
    <scope>NUCLEOTIDE SEQUENCE [LARGE SCALE GENOMIC DNA]</scope>
    <source>
        <strain evidence="8">VaMs.102 / ATCC MYA-4576 / FGSC 10136</strain>
    </source>
</reference>